<dbReference type="GO" id="GO:0005886">
    <property type="term" value="C:plasma membrane"/>
    <property type="evidence" value="ECO:0007669"/>
    <property type="project" value="TreeGrafter"/>
</dbReference>
<evidence type="ECO:0000256" key="3">
    <source>
        <dbReference type="ARBA" id="ARBA00022692"/>
    </source>
</evidence>
<accession>W7CPZ9</accession>
<evidence type="ECO:0000256" key="4">
    <source>
        <dbReference type="ARBA" id="ARBA00022989"/>
    </source>
</evidence>
<proteinExistence type="predicted"/>
<dbReference type="AlphaFoldDB" id="W7CPZ9"/>
<evidence type="ECO:0000313" key="7">
    <source>
        <dbReference type="EMBL" id="EUJ41734.1"/>
    </source>
</evidence>
<dbReference type="PANTHER" id="PTHR37820">
    <property type="entry name" value="CELL DIVISION PROTEIN DIVIB"/>
    <property type="match status" value="1"/>
</dbReference>
<dbReference type="InterPro" id="IPR050487">
    <property type="entry name" value="FtsQ_DivIB"/>
</dbReference>
<comment type="caution">
    <text evidence="7">The sequence shown here is derived from an EMBL/GenBank/DDBJ whole genome shotgun (WGS) entry which is preliminary data.</text>
</comment>
<evidence type="ECO:0000259" key="6">
    <source>
        <dbReference type="Pfam" id="PF03799"/>
    </source>
</evidence>
<keyword evidence="4" id="KW-0472">Membrane</keyword>
<gene>
    <name evidence="7" type="ORF">BCAMP_02585</name>
</gene>
<keyword evidence="2 7" id="KW-0132">Cell division</keyword>
<dbReference type="PANTHER" id="PTHR37820:SF1">
    <property type="entry name" value="CELL DIVISION PROTEIN FTSQ"/>
    <property type="match status" value="1"/>
</dbReference>
<keyword evidence="3" id="KW-0812">Transmembrane</keyword>
<dbReference type="GO" id="GO:0051301">
    <property type="term" value="P:cell division"/>
    <property type="evidence" value="ECO:0007669"/>
    <property type="project" value="UniProtKB-KW"/>
</dbReference>
<keyword evidence="8" id="KW-1185">Reference proteome</keyword>
<evidence type="ECO:0000256" key="2">
    <source>
        <dbReference type="ARBA" id="ARBA00022618"/>
    </source>
</evidence>
<sequence length="162" mass="18195">MIEKAELTRRGINTYRLTIKEMQPVAYMPKTNGYIPLLSSGLLDEQNVSKYPIGNEPLIIGFDNNKQLLNELAKQLTKTPAELRNTMSEIVYKPTKINKNRLNINMNDGFQVVIGLANFSTSIKTYPSIVGQVTDGSTGIIDLEVGAFYQSYYNQGRKNKAK</sequence>
<evidence type="ECO:0000313" key="8">
    <source>
        <dbReference type="Proteomes" id="UP000019243"/>
    </source>
</evidence>
<evidence type="ECO:0000256" key="1">
    <source>
        <dbReference type="ARBA" id="ARBA00022475"/>
    </source>
</evidence>
<dbReference type="InterPro" id="IPR005548">
    <property type="entry name" value="Cell_div_FtsQ/DivIB_C"/>
</dbReference>
<dbReference type="Gene3D" id="3.40.50.10960">
    <property type="match status" value="1"/>
</dbReference>
<dbReference type="OrthoDB" id="1819027at2"/>
<keyword evidence="5" id="KW-0131">Cell cycle</keyword>
<protein>
    <submittedName>
        <fullName evidence="7">Cell division protein FtsQ</fullName>
    </submittedName>
</protein>
<organism evidence="7 8">
    <name type="scientific">Brochothrix campestris FSL F6-1037</name>
    <dbReference type="NCBI Taxonomy" id="1265861"/>
    <lineage>
        <taxon>Bacteria</taxon>
        <taxon>Bacillati</taxon>
        <taxon>Bacillota</taxon>
        <taxon>Bacilli</taxon>
        <taxon>Bacillales</taxon>
        <taxon>Listeriaceae</taxon>
        <taxon>Brochothrix</taxon>
    </lineage>
</organism>
<dbReference type="RefSeq" id="WP_035313335.1">
    <property type="nucleotide sequence ID" value="NZ_AODH01000009.1"/>
</dbReference>
<dbReference type="EMBL" id="AODH01000009">
    <property type="protein sequence ID" value="EUJ41734.1"/>
    <property type="molecule type" value="Genomic_DNA"/>
</dbReference>
<name>W7CPZ9_9LIST</name>
<reference evidence="7 8" key="1">
    <citation type="submission" date="2012-12" db="EMBL/GenBank/DDBJ databases">
        <title>Novel taxa of Listeriaceae from agricultural environments in the United States.</title>
        <authorList>
            <person name="den Bakker H.C."/>
            <person name="Allred A."/>
            <person name="Warchocki S."/>
            <person name="Wright E.M."/>
            <person name="Burrell A."/>
            <person name="Nightingale K.K."/>
            <person name="Kephart D."/>
            <person name="Wiedmann M."/>
        </authorList>
    </citation>
    <scope>NUCLEOTIDE SEQUENCE [LARGE SCALE GENOMIC DNA]</scope>
    <source>
        <strain evidence="7 8">FSL F6-1037</strain>
    </source>
</reference>
<evidence type="ECO:0000256" key="5">
    <source>
        <dbReference type="ARBA" id="ARBA00023306"/>
    </source>
</evidence>
<dbReference type="STRING" id="1265861.BCAMP_02585"/>
<keyword evidence="4" id="KW-1133">Transmembrane helix</keyword>
<dbReference type="Proteomes" id="UP000019243">
    <property type="component" value="Unassembled WGS sequence"/>
</dbReference>
<keyword evidence="1" id="KW-1003">Cell membrane</keyword>
<feature type="domain" description="Cell division protein FtsQ/DivIB C-terminal" evidence="6">
    <location>
        <begin position="34"/>
        <end position="143"/>
    </location>
</feature>
<dbReference type="Pfam" id="PF03799">
    <property type="entry name" value="FtsQ_DivIB_C"/>
    <property type="match status" value="1"/>
</dbReference>